<dbReference type="RefSeq" id="WP_120668137.1">
    <property type="nucleotide sequence ID" value="NZ_AZRV01000022.1"/>
</dbReference>
<name>A0A420VFI5_9BACI</name>
<dbReference type="PANTHER" id="PTHR10381">
    <property type="entry name" value="ATP-DEPENDENT CLP PROTEASE PROTEOLYTIC SUBUNIT"/>
    <property type="match status" value="1"/>
</dbReference>
<reference evidence="7 8" key="1">
    <citation type="submission" date="2013-12" db="EMBL/GenBank/DDBJ databases">
        <title>Genome and proteome characterization of Caldibacillus debilis GB1 derived from a cellulolytic aero-tolerant co-culture.</title>
        <authorList>
            <person name="Wushke S.T."/>
            <person name="Zhang X."/>
            <person name="Fristensky B."/>
            <person name="Wilkins J.A."/>
            <person name="Levin D.B."/>
            <person name="Sparling R."/>
        </authorList>
    </citation>
    <scope>NUCLEOTIDE SEQUENCE [LARGE SCALE GENOMIC DNA]</scope>
    <source>
        <strain evidence="7 8">GB1</strain>
    </source>
</reference>
<dbReference type="InterPro" id="IPR029045">
    <property type="entry name" value="ClpP/crotonase-like_dom_sf"/>
</dbReference>
<dbReference type="Gene3D" id="3.90.226.10">
    <property type="entry name" value="2-enoyl-CoA Hydratase, Chain A, domain 1"/>
    <property type="match status" value="1"/>
</dbReference>
<dbReference type="Proteomes" id="UP000286235">
    <property type="component" value="Unassembled WGS sequence"/>
</dbReference>
<dbReference type="EMBL" id="AZRV01000022">
    <property type="protein sequence ID" value="RKO62384.1"/>
    <property type="molecule type" value="Genomic_DNA"/>
</dbReference>
<evidence type="ECO:0000256" key="4">
    <source>
        <dbReference type="ARBA" id="ARBA00022801"/>
    </source>
</evidence>
<evidence type="ECO:0000313" key="8">
    <source>
        <dbReference type="Proteomes" id="UP000286235"/>
    </source>
</evidence>
<dbReference type="GO" id="GO:0006515">
    <property type="term" value="P:protein quality control for misfolded or incompletely synthesized proteins"/>
    <property type="evidence" value="ECO:0007669"/>
    <property type="project" value="TreeGrafter"/>
</dbReference>
<dbReference type="GO" id="GO:0009368">
    <property type="term" value="C:endopeptidase Clp complex"/>
    <property type="evidence" value="ECO:0007669"/>
    <property type="project" value="TreeGrafter"/>
</dbReference>
<dbReference type="PANTHER" id="PTHR10381:SF70">
    <property type="entry name" value="ATP-DEPENDENT CLP PROTEASE PROTEOLYTIC SUBUNIT"/>
    <property type="match status" value="1"/>
</dbReference>
<evidence type="ECO:0000256" key="6">
    <source>
        <dbReference type="RuleBase" id="RU003567"/>
    </source>
</evidence>
<proteinExistence type="inferred from homology"/>
<keyword evidence="5" id="KW-0720">Serine protease</keyword>
<gene>
    <name evidence="7" type="ORF">Cdeb_03361</name>
</gene>
<comment type="caution">
    <text evidence="7">The sequence shown here is derived from an EMBL/GenBank/DDBJ whole genome shotgun (WGS) entry which is preliminary data.</text>
</comment>
<evidence type="ECO:0000313" key="7">
    <source>
        <dbReference type="EMBL" id="RKO62384.1"/>
    </source>
</evidence>
<keyword evidence="8" id="KW-1185">Reference proteome</keyword>
<organism evidence="7 8">
    <name type="scientific">Caldibacillus debilis GB1</name>
    <dbReference type="NCBI Taxonomy" id="1339248"/>
    <lineage>
        <taxon>Bacteria</taxon>
        <taxon>Bacillati</taxon>
        <taxon>Bacillota</taxon>
        <taxon>Bacilli</taxon>
        <taxon>Bacillales</taxon>
        <taxon>Bacillaceae</taxon>
        <taxon>Caldibacillus</taxon>
    </lineage>
</organism>
<accession>A0A420VFI5</accession>
<protein>
    <recommendedName>
        <fullName evidence="6">ATP-dependent Clp protease proteolytic subunit</fullName>
    </recommendedName>
</protein>
<keyword evidence="4" id="KW-0378">Hydrolase</keyword>
<evidence type="ECO:0000256" key="5">
    <source>
        <dbReference type="ARBA" id="ARBA00022825"/>
    </source>
</evidence>
<sequence>MAKVKIKGTIVSNSDKWIYEWFGIEAVSPGDVEKAIENANGEDLEVEINSGGGLVDVGSEIYSALKKYPGKVTVDIVGIAASAASVIAMAGDHVRIAPTAQIMIHNVKSKREGDYRDMKHEAGVLENFNKSIANAYILKTGMSQDELLKLMDKETWLNAQQAKELGFVDEILFDEGNQLVASIDHPVILPSVVLNKIRNMVKPPSNGDRDRKIYQAKLKLLKLKGEMKHEF</sequence>
<dbReference type="NCBIfam" id="NF045542">
    <property type="entry name" value="Clp_rel_HeadMat"/>
    <property type="match status" value="1"/>
</dbReference>
<evidence type="ECO:0000256" key="1">
    <source>
        <dbReference type="ARBA" id="ARBA00007039"/>
    </source>
</evidence>
<dbReference type="AlphaFoldDB" id="A0A420VFI5"/>
<keyword evidence="3 7" id="KW-0645">Protease</keyword>
<evidence type="ECO:0000256" key="3">
    <source>
        <dbReference type="ARBA" id="ARBA00022670"/>
    </source>
</evidence>
<dbReference type="Pfam" id="PF00574">
    <property type="entry name" value="CLP_protease"/>
    <property type="match status" value="1"/>
</dbReference>
<dbReference type="GO" id="GO:0004252">
    <property type="term" value="F:serine-type endopeptidase activity"/>
    <property type="evidence" value="ECO:0007669"/>
    <property type="project" value="InterPro"/>
</dbReference>
<dbReference type="SUPFAM" id="SSF52096">
    <property type="entry name" value="ClpP/crotonase"/>
    <property type="match status" value="1"/>
</dbReference>
<dbReference type="GO" id="GO:0004176">
    <property type="term" value="F:ATP-dependent peptidase activity"/>
    <property type="evidence" value="ECO:0007669"/>
    <property type="project" value="InterPro"/>
</dbReference>
<dbReference type="InterPro" id="IPR023562">
    <property type="entry name" value="ClpP/TepA"/>
</dbReference>
<keyword evidence="2" id="KW-0963">Cytoplasm</keyword>
<comment type="similarity">
    <text evidence="1 6">Belongs to the peptidase S14 family.</text>
</comment>
<dbReference type="InterPro" id="IPR001907">
    <property type="entry name" value="ClpP"/>
</dbReference>
<evidence type="ECO:0000256" key="2">
    <source>
        <dbReference type="ARBA" id="ARBA00022490"/>
    </source>
</evidence>
<dbReference type="PRINTS" id="PR00127">
    <property type="entry name" value="CLPPROTEASEP"/>
</dbReference>
<dbReference type="GO" id="GO:0051117">
    <property type="term" value="F:ATPase binding"/>
    <property type="evidence" value="ECO:0007669"/>
    <property type="project" value="TreeGrafter"/>
</dbReference>
<dbReference type="CDD" id="cd07016">
    <property type="entry name" value="S14_ClpP_1"/>
    <property type="match status" value="1"/>
</dbReference>